<dbReference type="InterPro" id="IPR027417">
    <property type="entry name" value="P-loop_NTPase"/>
</dbReference>
<dbReference type="Proteomes" id="UP000019471">
    <property type="component" value="Unassembled WGS sequence"/>
</dbReference>
<evidence type="ECO:0000259" key="6">
    <source>
        <dbReference type="SMART" id="SM00382"/>
    </source>
</evidence>
<evidence type="ECO:0000313" key="8">
    <source>
        <dbReference type="Proteomes" id="UP000019471"/>
    </source>
</evidence>
<dbReference type="AlphaFoldDB" id="W9XDK4"/>
<dbReference type="InterPro" id="IPR051701">
    <property type="entry name" value="Mito_OM_Translocase_MSP1"/>
</dbReference>
<dbReference type="InterPro" id="IPR003593">
    <property type="entry name" value="AAA+_ATPase"/>
</dbReference>
<keyword evidence="3" id="KW-1000">Mitochondrion outer membrane</keyword>
<feature type="domain" description="AAA+ ATPase" evidence="6">
    <location>
        <begin position="561"/>
        <end position="698"/>
    </location>
</feature>
<accession>W9XDK4</accession>
<dbReference type="RefSeq" id="XP_007747065.1">
    <property type="nucleotide sequence ID" value="XM_007748875.1"/>
</dbReference>
<dbReference type="EMBL" id="AMGX01000013">
    <property type="protein sequence ID" value="EXJ68499.1"/>
    <property type="molecule type" value="Genomic_DNA"/>
</dbReference>
<name>W9XDK4_9EURO</name>
<feature type="compositionally biased region" description="Basic and acidic residues" evidence="5">
    <location>
        <begin position="478"/>
        <end position="487"/>
    </location>
</feature>
<feature type="region of interest" description="Disordered" evidence="5">
    <location>
        <begin position="155"/>
        <end position="231"/>
    </location>
</feature>
<protein>
    <recommendedName>
        <fullName evidence="6">AAA+ ATPase domain-containing protein</fullName>
    </recommendedName>
</protein>
<dbReference type="InterPro" id="IPR041569">
    <property type="entry name" value="AAA_lid_3"/>
</dbReference>
<dbReference type="PANTHER" id="PTHR45644:SF56">
    <property type="entry name" value="AAA ATPASE, PUTATIVE (AFU_ORTHOLOGUE AFUA_2G12920)-RELATED"/>
    <property type="match status" value="1"/>
</dbReference>
<sequence length="798" mass="88210">MPKNYANATQSNKNPAIAVPPAGSTEGSECSTSLDDYLDIRDQVAGAFLTDGSGKLDPTQLGLLLHAKSLGSVEYTQYLMEYLAVDLRCDFLSLDLPALENLGLVFHDQDVKSAEGEAAKKEDTTEVDVQAAQELEAMESSGAVDNMLEETENGIHTSTENGSSQGGDLDESDEMPGWLKDINLCSDGDSDIAVESMHPDDSADSSSDMMFRDSYDSPCDSPAEEEKETADTDEKYCMAKFYFGTAKPKIFPSTAEQQERNKMALDAVFHAYSAADKQSTGVPTDRSPPLIIYVRDAVRICDLDWGHRLLARLRDRVIERRKSNMPTFVILLCISEDSSRSYRQESWKAKVKKKSGATECLALPIKNIDKDQLKQWEAMYNDYLEKQDAKLTSQLNVRGLKQALKELYPHLVSEELVGNDITWDWKGSGNVGSFLNSEVLSKGAVNGLARTIGGRAWGKPAIQLEDVVAVLNRKESIRDRGNEEDSRTGGSNGDSKEDPRLANLSSYEETLKEYVIKPGQSPITYDDIIMDPAAKATIRQLIAISKSTPTASSSSILEHLKISGVLFYGPPGTGKTHLCRAIANDSGHSLIALSAAELNSKCVGETEKLIKALFSLARKLYPSIIFLDEADSLFYRRASDDKSWQRSATNQYLMEMDGLASNSDNKTPLAIVATNRPKDLDEAFLRRLPHKVYFKLPSREERKQILNLFLAKEDLDADVSIRALVNRTKAFSGSDLKNMCSQAALAWVSEEVQKEGELTQKQVKLAMRHFDSALERTGPSTSPELLEGLMNFSERVRT</sequence>
<reference evidence="7 8" key="1">
    <citation type="submission" date="2013-03" db="EMBL/GenBank/DDBJ databases">
        <title>The Genome Sequence of Cladophialophora psammophila CBS 110553.</title>
        <authorList>
            <consortium name="The Broad Institute Genomics Platform"/>
            <person name="Cuomo C."/>
            <person name="de Hoog S."/>
            <person name="Gorbushina A."/>
            <person name="Walker B."/>
            <person name="Young S.K."/>
            <person name="Zeng Q."/>
            <person name="Gargeya S."/>
            <person name="Fitzgerald M."/>
            <person name="Haas B."/>
            <person name="Abouelleil A."/>
            <person name="Allen A.W."/>
            <person name="Alvarado L."/>
            <person name="Arachchi H.M."/>
            <person name="Berlin A.M."/>
            <person name="Chapman S.B."/>
            <person name="Gainer-Dewar J."/>
            <person name="Goldberg J."/>
            <person name="Griggs A."/>
            <person name="Gujja S."/>
            <person name="Hansen M."/>
            <person name="Howarth C."/>
            <person name="Imamovic A."/>
            <person name="Ireland A."/>
            <person name="Larimer J."/>
            <person name="McCowan C."/>
            <person name="Murphy C."/>
            <person name="Pearson M."/>
            <person name="Poon T.W."/>
            <person name="Priest M."/>
            <person name="Roberts A."/>
            <person name="Saif S."/>
            <person name="Shea T."/>
            <person name="Sisk P."/>
            <person name="Sykes S."/>
            <person name="Wortman J."/>
            <person name="Nusbaum C."/>
            <person name="Birren B."/>
        </authorList>
    </citation>
    <scope>NUCLEOTIDE SEQUENCE [LARGE SCALE GENOMIC DNA]</scope>
    <source>
        <strain evidence="7 8">CBS 110553</strain>
    </source>
</reference>
<feature type="region of interest" description="Disordered" evidence="5">
    <location>
        <begin position="478"/>
        <end position="501"/>
    </location>
</feature>
<keyword evidence="3" id="KW-0496">Mitochondrion</keyword>
<keyword evidence="4" id="KW-0067">ATP-binding</keyword>
<feature type="compositionally biased region" description="Polar residues" evidence="5">
    <location>
        <begin position="1"/>
        <end position="14"/>
    </location>
</feature>
<dbReference type="PANTHER" id="PTHR45644">
    <property type="entry name" value="AAA ATPASE, PUTATIVE (AFU_ORTHOLOGUE AFUA_2G12920)-RELATED-RELATED"/>
    <property type="match status" value="1"/>
</dbReference>
<dbReference type="STRING" id="1182543.W9XDK4"/>
<dbReference type="Pfam" id="PF17862">
    <property type="entry name" value="AAA_lid_3"/>
    <property type="match status" value="1"/>
</dbReference>
<organism evidence="7 8">
    <name type="scientific">Cladophialophora psammophila CBS 110553</name>
    <dbReference type="NCBI Taxonomy" id="1182543"/>
    <lineage>
        <taxon>Eukaryota</taxon>
        <taxon>Fungi</taxon>
        <taxon>Dikarya</taxon>
        <taxon>Ascomycota</taxon>
        <taxon>Pezizomycotina</taxon>
        <taxon>Eurotiomycetes</taxon>
        <taxon>Chaetothyriomycetidae</taxon>
        <taxon>Chaetothyriales</taxon>
        <taxon>Herpotrichiellaceae</taxon>
        <taxon>Cladophialophora</taxon>
    </lineage>
</organism>
<dbReference type="eggNOG" id="KOG0737">
    <property type="taxonomic scope" value="Eukaryota"/>
</dbReference>
<dbReference type="InterPro" id="IPR003959">
    <property type="entry name" value="ATPase_AAA_core"/>
</dbReference>
<dbReference type="HOGENOM" id="CLU_358608_0_0_1"/>
<evidence type="ECO:0000313" key="7">
    <source>
        <dbReference type="EMBL" id="EXJ68499.1"/>
    </source>
</evidence>
<dbReference type="GO" id="GO:0005741">
    <property type="term" value="C:mitochondrial outer membrane"/>
    <property type="evidence" value="ECO:0007669"/>
    <property type="project" value="UniProtKB-SubCell"/>
</dbReference>
<dbReference type="OrthoDB" id="39734at2759"/>
<keyword evidence="2" id="KW-0547">Nucleotide-binding</keyword>
<dbReference type="GeneID" id="19192992"/>
<gene>
    <name evidence="7" type="ORF">A1O5_08292</name>
</gene>
<evidence type="ECO:0000256" key="2">
    <source>
        <dbReference type="ARBA" id="ARBA00022741"/>
    </source>
</evidence>
<dbReference type="Pfam" id="PF00004">
    <property type="entry name" value="AAA"/>
    <property type="match status" value="1"/>
</dbReference>
<comment type="subcellular location">
    <subcellularLocation>
        <location evidence="1">Mitochondrion outer membrane</location>
        <topology evidence="1">Single-pass membrane protein</topology>
    </subcellularLocation>
</comment>
<evidence type="ECO:0000256" key="4">
    <source>
        <dbReference type="ARBA" id="ARBA00022840"/>
    </source>
</evidence>
<evidence type="ECO:0000256" key="1">
    <source>
        <dbReference type="ARBA" id="ARBA00004572"/>
    </source>
</evidence>
<dbReference type="SMART" id="SM00382">
    <property type="entry name" value="AAA"/>
    <property type="match status" value="1"/>
</dbReference>
<dbReference type="GO" id="GO:0016887">
    <property type="term" value="F:ATP hydrolysis activity"/>
    <property type="evidence" value="ECO:0007669"/>
    <property type="project" value="InterPro"/>
</dbReference>
<keyword evidence="3" id="KW-0472">Membrane</keyword>
<dbReference type="Gene3D" id="3.40.50.300">
    <property type="entry name" value="P-loop containing nucleotide triphosphate hydrolases"/>
    <property type="match status" value="1"/>
</dbReference>
<comment type="caution">
    <text evidence="7">The sequence shown here is derived from an EMBL/GenBank/DDBJ whole genome shotgun (WGS) entry which is preliminary data.</text>
</comment>
<keyword evidence="8" id="KW-1185">Reference proteome</keyword>
<feature type="region of interest" description="Disordered" evidence="5">
    <location>
        <begin position="1"/>
        <end position="30"/>
    </location>
</feature>
<proteinExistence type="predicted"/>
<dbReference type="SUPFAM" id="SSF52540">
    <property type="entry name" value="P-loop containing nucleoside triphosphate hydrolases"/>
    <property type="match status" value="1"/>
</dbReference>
<dbReference type="GO" id="GO:0005524">
    <property type="term" value="F:ATP binding"/>
    <property type="evidence" value="ECO:0007669"/>
    <property type="project" value="UniProtKB-KW"/>
</dbReference>
<dbReference type="Gene3D" id="1.10.8.60">
    <property type="match status" value="1"/>
</dbReference>
<evidence type="ECO:0000256" key="5">
    <source>
        <dbReference type="SAM" id="MobiDB-lite"/>
    </source>
</evidence>
<evidence type="ECO:0000256" key="3">
    <source>
        <dbReference type="ARBA" id="ARBA00022787"/>
    </source>
</evidence>